<evidence type="ECO:0000256" key="1">
    <source>
        <dbReference type="SAM" id="MobiDB-lite"/>
    </source>
</evidence>
<evidence type="ECO:0000256" key="2">
    <source>
        <dbReference type="SAM" id="Phobius"/>
    </source>
</evidence>
<organism evidence="4 5">
    <name type="scientific">Cyclospora cayetanensis</name>
    <dbReference type="NCBI Taxonomy" id="88456"/>
    <lineage>
        <taxon>Eukaryota</taxon>
        <taxon>Sar</taxon>
        <taxon>Alveolata</taxon>
        <taxon>Apicomplexa</taxon>
        <taxon>Conoidasida</taxon>
        <taxon>Coccidia</taxon>
        <taxon>Eucoccidiorida</taxon>
        <taxon>Eimeriorina</taxon>
        <taxon>Eimeriidae</taxon>
        <taxon>Cyclospora</taxon>
    </lineage>
</organism>
<name>A0A1D3D771_9EIME</name>
<dbReference type="InParanoid" id="A0A1D3D771"/>
<comment type="caution">
    <text evidence="4">The sequence shown here is derived from an EMBL/GenBank/DDBJ whole genome shotgun (WGS) entry which is preliminary data.</text>
</comment>
<keyword evidence="2" id="KW-1133">Transmembrane helix</keyword>
<feature type="transmembrane region" description="Helical" evidence="2">
    <location>
        <begin position="299"/>
        <end position="320"/>
    </location>
</feature>
<feature type="transmembrane region" description="Helical" evidence="2">
    <location>
        <begin position="193"/>
        <end position="212"/>
    </location>
</feature>
<keyword evidence="3" id="KW-0732">Signal</keyword>
<accession>A0A1D3D771</accession>
<feature type="compositionally biased region" description="Basic and acidic residues" evidence="1">
    <location>
        <begin position="357"/>
        <end position="368"/>
    </location>
</feature>
<feature type="chain" id="PRO_5008914206" description="Transmembrane protein" evidence="3">
    <location>
        <begin position="35"/>
        <end position="368"/>
    </location>
</feature>
<reference evidence="4 5" key="1">
    <citation type="journal article" date="2016" name="BMC Genomics">
        <title>Comparative genomics reveals Cyclospora cayetanensis possesses coccidia-like metabolism and invasion components but unique surface antigens.</title>
        <authorList>
            <person name="Liu S."/>
            <person name="Wang L."/>
            <person name="Zheng H."/>
            <person name="Xu Z."/>
            <person name="Roellig D.M."/>
            <person name="Li N."/>
            <person name="Frace M.A."/>
            <person name="Tang K."/>
            <person name="Arrowood M.J."/>
            <person name="Moss D.M."/>
            <person name="Zhang L."/>
            <person name="Feng Y."/>
            <person name="Xiao L."/>
        </authorList>
    </citation>
    <scope>NUCLEOTIDE SEQUENCE [LARGE SCALE GENOMIC DNA]</scope>
    <source>
        <strain evidence="4 5">CHN_HEN01</strain>
    </source>
</reference>
<proteinExistence type="predicted"/>
<sequence>MALLRLPAHLQQRHSVLVFALALHLKFSAQFCAASAIPWGRGGVGPADAQQEDGGAFSNFQELKSLKQAMPTDFRWNPMTETYPRVHGSSFSANNPIAAPLSADYRSFESFVLPLRDSRYRGSVDSTLFAAGSDAPELSRRGPSPDSKSVYFNASGKKEASLDTLAAEGSLPRGSHKAFSAPRASELPGMRRMLLGLLLLTVASWLAVGISLQDIKRQGMPKQTQENGAEARENSQQNVALHDLAYEALGLLNPAFSVIAKGYNLFMKEGDAKKEKELAAPPSLHWLQRTAMHVKEHPVLVTMESISLPLGLLLFIFGFMRMTRSLPGYVRHKLLRTTIGQGSKPATDMVVEGRSPTAHEEHPLPSAA</sequence>
<evidence type="ECO:0000313" key="4">
    <source>
        <dbReference type="EMBL" id="OEH79298.1"/>
    </source>
</evidence>
<gene>
    <name evidence="4" type="ORF">cyc_03048</name>
</gene>
<evidence type="ECO:0000256" key="3">
    <source>
        <dbReference type="SAM" id="SignalP"/>
    </source>
</evidence>
<feature type="region of interest" description="Disordered" evidence="1">
    <location>
        <begin position="344"/>
        <end position="368"/>
    </location>
</feature>
<keyword evidence="5" id="KW-1185">Reference proteome</keyword>
<evidence type="ECO:0008006" key="6">
    <source>
        <dbReference type="Google" id="ProtNLM"/>
    </source>
</evidence>
<dbReference type="VEuPathDB" id="ToxoDB:cyc_03048"/>
<dbReference type="EMBL" id="JROU02000435">
    <property type="protein sequence ID" value="OEH79298.1"/>
    <property type="molecule type" value="Genomic_DNA"/>
</dbReference>
<protein>
    <recommendedName>
        <fullName evidence="6">Transmembrane protein</fullName>
    </recommendedName>
</protein>
<dbReference type="AlphaFoldDB" id="A0A1D3D771"/>
<keyword evidence="2" id="KW-0812">Transmembrane</keyword>
<keyword evidence="2" id="KW-0472">Membrane</keyword>
<evidence type="ECO:0000313" key="5">
    <source>
        <dbReference type="Proteomes" id="UP000095192"/>
    </source>
</evidence>
<feature type="signal peptide" evidence="3">
    <location>
        <begin position="1"/>
        <end position="34"/>
    </location>
</feature>
<dbReference type="Proteomes" id="UP000095192">
    <property type="component" value="Unassembled WGS sequence"/>
</dbReference>